<dbReference type="PANTHER" id="PTHR43222:SF2">
    <property type="entry name" value="NUDIX HYDROLASE 23, CHLOROPLASTIC"/>
    <property type="match status" value="1"/>
</dbReference>
<evidence type="ECO:0000313" key="7">
    <source>
        <dbReference type="Proteomes" id="UP000594468"/>
    </source>
</evidence>
<evidence type="ECO:0000313" key="6">
    <source>
        <dbReference type="EMBL" id="QPC83221.1"/>
    </source>
</evidence>
<keyword evidence="7" id="KW-1185">Reference proteome</keyword>
<dbReference type="InterPro" id="IPR015797">
    <property type="entry name" value="NUDIX_hydrolase-like_dom_sf"/>
</dbReference>
<comment type="similarity">
    <text evidence="4">Belongs to the Nudix hydrolase family.</text>
</comment>
<gene>
    <name evidence="6" type="ORF">G4Y79_02260</name>
</gene>
<evidence type="ECO:0000256" key="2">
    <source>
        <dbReference type="ARBA" id="ARBA00022801"/>
    </source>
</evidence>
<proteinExistence type="inferred from homology"/>
<organism evidence="6 7">
    <name type="scientific">Phototrophicus methaneseepsis</name>
    <dbReference type="NCBI Taxonomy" id="2710758"/>
    <lineage>
        <taxon>Bacteria</taxon>
        <taxon>Bacillati</taxon>
        <taxon>Chloroflexota</taxon>
        <taxon>Candidatus Thermofontia</taxon>
        <taxon>Phototrophicales</taxon>
        <taxon>Phototrophicaceae</taxon>
        <taxon>Phototrophicus</taxon>
    </lineage>
</organism>
<dbReference type="InterPro" id="IPR020084">
    <property type="entry name" value="NUDIX_hydrolase_CS"/>
</dbReference>
<reference evidence="6 7" key="1">
    <citation type="submission" date="2020-02" db="EMBL/GenBank/DDBJ databases">
        <authorList>
            <person name="Zheng R.K."/>
            <person name="Sun C.M."/>
        </authorList>
    </citation>
    <scope>NUCLEOTIDE SEQUENCE [LARGE SCALE GENOMIC DNA]</scope>
    <source>
        <strain evidence="7">rifampicinis</strain>
    </source>
</reference>
<evidence type="ECO:0000259" key="5">
    <source>
        <dbReference type="PROSITE" id="PS51462"/>
    </source>
</evidence>
<dbReference type="SUPFAM" id="SSF55811">
    <property type="entry name" value="Nudix"/>
    <property type="match status" value="1"/>
</dbReference>
<comment type="cofactor">
    <cofactor evidence="1">
        <name>Mg(2+)</name>
        <dbReference type="ChEBI" id="CHEBI:18420"/>
    </cofactor>
</comment>
<dbReference type="GO" id="GO:0016787">
    <property type="term" value="F:hydrolase activity"/>
    <property type="evidence" value="ECO:0007669"/>
    <property type="project" value="UniProtKB-KW"/>
</dbReference>
<evidence type="ECO:0000256" key="3">
    <source>
        <dbReference type="ARBA" id="ARBA00022842"/>
    </source>
</evidence>
<dbReference type="RefSeq" id="WP_195171288.1">
    <property type="nucleotide sequence ID" value="NZ_CP062983.1"/>
</dbReference>
<accession>A0A7S8IF42</accession>
<keyword evidence="3" id="KW-0460">Magnesium</keyword>
<dbReference type="Proteomes" id="UP000594468">
    <property type="component" value="Chromosome"/>
</dbReference>
<dbReference type="InterPro" id="IPR020476">
    <property type="entry name" value="Nudix_hydrolase"/>
</dbReference>
<dbReference type="EMBL" id="CP062983">
    <property type="protein sequence ID" value="QPC83221.1"/>
    <property type="molecule type" value="Genomic_DNA"/>
</dbReference>
<dbReference type="PROSITE" id="PS51462">
    <property type="entry name" value="NUDIX"/>
    <property type="match status" value="1"/>
</dbReference>
<sequence length="168" mass="18651">MNHRAAHYCPQCGSALEQVELHGRQRPVCPACHYVVYYDPKVAVVVFIEQDDKVLLVQRDNEPGRGKWAMPAGFVEYDEAPIDAAVRETLEETGLNVAVTRLMDVFPKKDNGLADIVIAYAAQVKGGQLCAGDDACDARWYTRQSVPLDQLIFYPSITLIGAWANNNL</sequence>
<dbReference type="PRINTS" id="PR00502">
    <property type="entry name" value="NUDIXFAMILY"/>
</dbReference>
<protein>
    <submittedName>
        <fullName evidence="6">NUDIX hydrolase</fullName>
    </submittedName>
</protein>
<feature type="domain" description="Nudix hydrolase" evidence="5">
    <location>
        <begin position="37"/>
        <end position="164"/>
    </location>
</feature>
<dbReference type="Gene3D" id="3.90.79.10">
    <property type="entry name" value="Nucleoside Triphosphate Pyrophosphohydrolase"/>
    <property type="match status" value="1"/>
</dbReference>
<dbReference type="InterPro" id="IPR000086">
    <property type="entry name" value="NUDIX_hydrolase_dom"/>
</dbReference>
<evidence type="ECO:0000256" key="1">
    <source>
        <dbReference type="ARBA" id="ARBA00001946"/>
    </source>
</evidence>
<name>A0A7S8IF42_9CHLR</name>
<dbReference type="AlphaFoldDB" id="A0A7S8IF42"/>
<dbReference type="PANTHER" id="PTHR43222">
    <property type="entry name" value="NUDIX HYDROLASE 23"/>
    <property type="match status" value="1"/>
</dbReference>
<dbReference type="PROSITE" id="PS00893">
    <property type="entry name" value="NUDIX_BOX"/>
    <property type="match status" value="1"/>
</dbReference>
<dbReference type="Gene3D" id="2.20.70.10">
    <property type="match status" value="1"/>
</dbReference>
<dbReference type="KEGG" id="pmet:G4Y79_02260"/>
<keyword evidence="2 4" id="KW-0378">Hydrolase</keyword>
<dbReference type="Pfam" id="PF00293">
    <property type="entry name" value="NUDIX"/>
    <property type="match status" value="1"/>
</dbReference>
<evidence type="ECO:0000256" key="4">
    <source>
        <dbReference type="RuleBase" id="RU003476"/>
    </source>
</evidence>